<dbReference type="Pfam" id="PF08447">
    <property type="entry name" value="PAS_3"/>
    <property type="match status" value="1"/>
</dbReference>
<feature type="domain" description="PAC" evidence="8">
    <location>
        <begin position="354"/>
        <end position="407"/>
    </location>
</feature>
<dbReference type="InterPro" id="IPR005467">
    <property type="entry name" value="His_kinase_dom"/>
</dbReference>
<evidence type="ECO:0000256" key="4">
    <source>
        <dbReference type="PROSITE-ProRule" id="PRU00169"/>
    </source>
</evidence>
<dbReference type="InterPro" id="IPR000014">
    <property type="entry name" value="PAS"/>
</dbReference>
<evidence type="ECO:0000259" key="5">
    <source>
        <dbReference type="PROSITE" id="PS50109"/>
    </source>
</evidence>
<dbReference type="SMART" id="SM00086">
    <property type="entry name" value="PAC"/>
    <property type="match status" value="2"/>
</dbReference>
<gene>
    <name evidence="9" type="ORF">AVDCRST_MAG62-86</name>
</gene>
<dbReference type="InterPro" id="IPR013656">
    <property type="entry name" value="PAS_4"/>
</dbReference>
<dbReference type="PROSITE" id="PS50110">
    <property type="entry name" value="RESPONSE_REGULATORY"/>
    <property type="match status" value="1"/>
</dbReference>
<dbReference type="SUPFAM" id="SSF47384">
    <property type="entry name" value="Homodimeric domain of signal transducing histidine kinase"/>
    <property type="match status" value="1"/>
</dbReference>
<dbReference type="GO" id="GO:0000155">
    <property type="term" value="F:phosphorelay sensor kinase activity"/>
    <property type="evidence" value="ECO:0007669"/>
    <property type="project" value="InterPro"/>
</dbReference>
<feature type="domain" description="PAS" evidence="7">
    <location>
        <begin position="280"/>
        <end position="354"/>
    </location>
</feature>
<evidence type="ECO:0000313" key="9">
    <source>
        <dbReference type="EMBL" id="CAA9503266.1"/>
    </source>
</evidence>
<dbReference type="PROSITE" id="PS50109">
    <property type="entry name" value="HIS_KIN"/>
    <property type="match status" value="1"/>
</dbReference>
<dbReference type="InterPro" id="IPR011006">
    <property type="entry name" value="CheY-like_superfamily"/>
</dbReference>
<dbReference type="EMBL" id="CADCWB010000013">
    <property type="protein sequence ID" value="CAA9503266.1"/>
    <property type="molecule type" value="Genomic_DNA"/>
</dbReference>
<dbReference type="PANTHER" id="PTHR43065">
    <property type="entry name" value="SENSOR HISTIDINE KINASE"/>
    <property type="match status" value="1"/>
</dbReference>
<dbReference type="SMART" id="SM00091">
    <property type="entry name" value="PAS"/>
    <property type="match status" value="3"/>
</dbReference>
<dbReference type="PRINTS" id="PR00344">
    <property type="entry name" value="BCTRLSENSOR"/>
</dbReference>
<proteinExistence type="predicted"/>
<dbReference type="InterPro" id="IPR003594">
    <property type="entry name" value="HATPase_dom"/>
</dbReference>
<sequence length="778" mass="85384">MGAADSLGVNGRVPAWDFTQVLGIADALPMLLCFVDRHERYRFCNRSFAEFFGRPRGEVLGVTMRELLGADAYAARGPLLAQALAGERQWFAAEFDHLERGKLALQTEYMPQRDPVTCEVLGVTIIVQDVTEQRVAERALRESEARFRRIADSAPVMMWVTRLDRQREFVNDAYLEFAGLTRAEVGTHEWRDFIHPDDWDRLVAESMTGEATLQPFTLEARYKRHDGQWRWLRSVSRPRFGPDGELVGFIGAAFDVTLAKRGELELKAMLAEQSAELVASEKRFRAVFDTALEMICLMSPDGRYLEMNKTARDLLGLSSEQIAGRLAWEMPPVVDDPEAGQAMRRLIERAAEGATAEAELRIRCNGQAATHLASVKPVLGPDGTPIYLVGEARDVTELRGAQEQLRQSQKMEALGQLTGGIAHDFNNLLTVVVGGLDLIAKREQDPKLQRYARNALDAAERGARLTAQLLAFSRVQRLEVQPTLVGPLIENMRPLLRNVLGPGIAKEFELDSHRVPVLADPTQLELAVLNLAINARDAMPEGGILSFRTEHLTVAGNDPELDDGEYIELSIGDTGTGMPPEVVERAFDPFFTTKEVGKGTGLGLSMVYGVARQSGGTARIISTPGEGTCIKLYFRRAPADAQVNPTASEQGVETRPPIGGTVLVIDDDPDVRGFVVSTLEELGYDVREAHDGSEGLAEYRKAAADLVVVDFVMPGLSGAEVAKEIRSANPEQLILFVSGYNETEAIKRAAPEATLLAKPFRAEALDDAVRAALASKVA</sequence>
<dbReference type="PROSITE" id="PS50112">
    <property type="entry name" value="PAS"/>
    <property type="match status" value="2"/>
</dbReference>
<accession>A0A6J4SRG5</accession>
<dbReference type="PANTHER" id="PTHR43065:SF49">
    <property type="entry name" value="HISTIDINE KINASE"/>
    <property type="match status" value="1"/>
</dbReference>
<dbReference type="CDD" id="cd00156">
    <property type="entry name" value="REC"/>
    <property type="match status" value="1"/>
</dbReference>
<dbReference type="Gene3D" id="3.30.565.10">
    <property type="entry name" value="Histidine kinase-like ATPase, C-terminal domain"/>
    <property type="match status" value="1"/>
</dbReference>
<feature type="domain" description="PAC" evidence="8">
    <location>
        <begin position="216"/>
        <end position="268"/>
    </location>
</feature>
<dbReference type="PROSITE" id="PS50113">
    <property type="entry name" value="PAC"/>
    <property type="match status" value="2"/>
</dbReference>
<dbReference type="SMART" id="SM00448">
    <property type="entry name" value="REC"/>
    <property type="match status" value="1"/>
</dbReference>
<dbReference type="InterPro" id="IPR013655">
    <property type="entry name" value="PAS_fold_3"/>
</dbReference>
<dbReference type="Gene3D" id="3.40.50.2300">
    <property type="match status" value="1"/>
</dbReference>
<dbReference type="InterPro" id="IPR001789">
    <property type="entry name" value="Sig_transdc_resp-reg_receiver"/>
</dbReference>
<dbReference type="Gene3D" id="3.30.450.20">
    <property type="entry name" value="PAS domain"/>
    <property type="match status" value="3"/>
</dbReference>
<dbReference type="InterPro" id="IPR036097">
    <property type="entry name" value="HisK_dim/P_sf"/>
</dbReference>
<feature type="modified residue" description="4-aspartylphosphate" evidence="4">
    <location>
        <position position="710"/>
    </location>
</feature>
<dbReference type="SMART" id="SM00387">
    <property type="entry name" value="HATPase_c"/>
    <property type="match status" value="1"/>
</dbReference>
<dbReference type="InterPro" id="IPR036890">
    <property type="entry name" value="HATPase_C_sf"/>
</dbReference>
<evidence type="ECO:0000256" key="1">
    <source>
        <dbReference type="ARBA" id="ARBA00000085"/>
    </source>
</evidence>
<keyword evidence="3 4" id="KW-0597">Phosphoprotein</keyword>
<dbReference type="InterPro" id="IPR003661">
    <property type="entry name" value="HisK_dim/P_dom"/>
</dbReference>
<dbReference type="SUPFAM" id="SSF52172">
    <property type="entry name" value="CheY-like"/>
    <property type="match status" value="1"/>
</dbReference>
<dbReference type="InterPro" id="IPR000700">
    <property type="entry name" value="PAS-assoc_C"/>
</dbReference>
<evidence type="ECO:0000259" key="6">
    <source>
        <dbReference type="PROSITE" id="PS50110"/>
    </source>
</evidence>
<dbReference type="CDD" id="cd00130">
    <property type="entry name" value="PAS"/>
    <property type="match status" value="3"/>
</dbReference>
<evidence type="ECO:0000256" key="3">
    <source>
        <dbReference type="ARBA" id="ARBA00022553"/>
    </source>
</evidence>
<feature type="domain" description="PAS" evidence="7">
    <location>
        <begin position="143"/>
        <end position="198"/>
    </location>
</feature>
<dbReference type="Pfam" id="PF02518">
    <property type="entry name" value="HATPase_c"/>
    <property type="match status" value="1"/>
</dbReference>
<organism evidence="9">
    <name type="scientific">uncultured Sphingomonas sp</name>
    <dbReference type="NCBI Taxonomy" id="158754"/>
    <lineage>
        <taxon>Bacteria</taxon>
        <taxon>Pseudomonadati</taxon>
        <taxon>Pseudomonadota</taxon>
        <taxon>Alphaproteobacteria</taxon>
        <taxon>Sphingomonadales</taxon>
        <taxon>Sphingomonadaceae</taxon>
        <taxon>Sphingomonas</taxon>
        <taxon>environmental samples</taxon>
    </lineage>
</organism>
<feature type="domain" description="Histidine kinase" evidence="5">
    <location>
        <begin position="420"/>
        <end position="638"/>
    </location>
</feature>
<comment type="catalytic activity">
    <reaction evidence="1">
        <text>ATP + protein L-histidine = ADP + protein N-phospho-L-histidine.</text>
        <dbReference type="EC" id="2.7.13.3"/>
    </reaction>
</comment>
<dbReference type="Gene3D" id="1.10.287.130">
    <property type="match status" value="1"/>
</dbReference>
<dbReference type="NCBIfam" id="TIGR00229">
    <property type="entry name" value="sensory_box"/>
    <property type="match status" value="3"/>
</dbReference>
<dbReference type="SUPFAM" id="SSF55874">
    <property type="entry name" value="ATPase domain of HSP90 chaperone/DNA topoisomerase II/histidine kinase"/>
    <property type="match status" value="1"/>
</dbReference>
<dbReference type="FunFam" id="3.30.450.20:FF:000099">
    <property type="entry name" value="Sensory box sensor histidine kinase"/>
    <property type="match status" value="1"/>
</dbReference>
<feature type="domain" description="Response regulatory" evidence="6">
    <location>
        <begin position="661"/>
        <end position="773"/>
    </location>
</feature>
<reference evidence="9" key="1">
    <citation type="submission" date="2020-02" db="EMBL/GenBank/DDBJ databases">
        <authorList>
            <person name="Meier V. D."/>
        </authorList>
    </citation>
    <scope>NUCLEOTIDE SEQUENCE</scope>
    <source>
        <strain evidence="9">AVDCRST_MAG62</strain>
    </source>
</reference>
<dbReference type="AlphaFoldDB" id="A0A6J4SRG5"/>
<name>A0A6J4SRG5_9SPHN</name>
<dbReference type="SMART" id="SM00388">
    <property type="entry name" value="HisKA"/>
    <property type="match status" value="1"/>
</dbReference>
<dbReference type="CDD" id="cd00082">
    <property type="entry name" value="HisKA"/>
    <property type="match status" value="1"/>
</dbReference>
<evidence type="ECO:0000256" key="2">
    <source>
        <dbReference type="ARBA" id="ARBA00012438"/>
    </source>
</evidence>
<dbReference type="InterPro" id="IPR004358">
    <property type="entry name" value="Sig_transdc_His_kin-like_C"/>
</dbReference>
<dbReference type="InterPro" id="IPR001610">
    <property type="entry name" value="PAC"/>
</dbReference>
<dbReference type="Pfam" id="PF00512">
    <property type="entry name" value="HisKA"/>
    <property type="match status" value="1"/>
</dbReference>
<evidence type="ECO:0000259" key="8">
    <source>
        <dbReference type="PROSITE" id="PS50113"/>
    </source>
</evidence>
<dbReference type="InterPro" id="IPR035965">
    <property type="entry name" value="PAS-like_dom_sf"/>
</dbReference>
<dbReference type="EC" id="2.7.13.3" evidence="2"/>
<dbReference type="Pfam" id="PF08448">
    <property type="entry name" value="PAS_4"/>
    <property type="match status" value="2"/>
</dbReference>
<dbReference type="SUPFAM" id="SSF55785">
    <property type="entry name" value="PYP-like sensor domain (PAS domain)"/>
    <property type="match status" value="3"/>
</dbReference>
<protein>
    <recommendedName>
        <fullName evidence="2">histidine kinase</fullName>
        <ecNumber evidence="2">2.7.13.3</ecNumber>
    </recommendedName>
</protein>
<dbReference type="Pfam" id="PF00072">
    <property type="entry name" value="Response_reg"/>
    <property type="match status" value="1"/>
</dbReference>
<evidence type="ECO:0000259" key="7">
    <source>
        <dbReference type="PROSITE" id="PS50112"/>
    </source>
</evidence>